<evidence type="ECO:0000313" key="2">
    <source>
        <dbReference type="Proteomes" id="UP000789831"/>
    </source>
</evidence>
<sequence length="322" mass="36120">MRQYYSNAEVTLTALNDEINDTNDIDIIEMLGKIQEPEPLAKRLTPMLANTIAEMKNDKAEMSLNQALYAIKSRGRSVPVDGFYSILGLVPYGDKVVPKYKGKLCKESELEKALLDVMKVAVENDEKGSTKVEGSAGKINSRSRNDRLFINFAEKNIELDLKLDSGKQEKSEGMIHYTILPSESQNFHKVEGGFEVEGGLYRKDVEIKLKGYRQEPIKVSLLGTREALELAKSDCSLVVLYKEAFKTDKLFALLLEKTENENVYHRLGLVEVGDNGKIKIDDELSKYLTKTIIGINSSQINLEIAQEAKLQAQIQIEPKGNN</sequence>
<dbReference type="OrthoDB" id="2373850at2759"/>
<evidence type="ECO:0000313" key="1">
    <source>
        <dbReference type="EMBL" id="CAG8637399.1"/>
    </source>
</evidence>
<dbReference type="Proteomes" id="UP000789831">
    <property type="component" value="Unassembled WGS sequence"/>
</dbReference>
<accession>A0A9N9DFY5</accession>
<dbReference type="EMBL" id="CAJVPL010003723">
    <property type="protein sequence ID" value="CAG8637399.1"/>
    <property type="molecule type" value="Genomic_DNA"/>
</dbReference>
<name>A0A9N9DFY5_9GLOM</name>
<keyword evidence="2" id="KW-1185">Reference proteome</keyword>
<protein>
    <submittedName>
        <fullName evidence="1">10038_t:CDS:1</fullName>
    </submittedName>
</protein>
<dbReference type="AlphaFoldDB" id="A0A9N9DFY5"/>
<reference evidence="1" key="1">
    <citation type="submission" date="2021-06" db="EMBL/GenBank/DDBJ databases">
        <authorList>
            <person name="Kallberg Y."/>
            <person name="Tangrot J."/>
            <person name="Rosling A."/>
        </authorList>
    </citation>
    <scope>NUCLEOTIDE SEQUENCE</scope>
    <source>
        <strain evidence="1">MT106</strain>
    </source>
</reference>
<gene>
    <name evidence="1" type="ORF">AGERDE_LOCUS10811</name>
</gene>
<organism evidence="1 2">
    <name type="scientific">Ambispora gerdemannii</name>
    <dbReference type="NCBI Taxonomy" id="144530"/>
    <lineage>
        <taxon>Eukaryota</taxon>
        <taxon>Fungi</taxon>
        <taxon>Fungi incertae sedis</taxon>
        <taxon>Mucoromycota</taxon>
        <taxon>Glomeromycotina</taxon>
        <taxon>Glomeromycetes</taxon>
        <taxon>Archaeosporales</taxon>
        <taxon>Ambisporaceae</taxon>
        <taxon>Ambispora</taxon>
    </lineage>
</organism>
<comment type="caution">
    <text evidence="1">The sequence shown here is derived from an EMBL/GenBank/DDBJ whole genome shotgun (WGS) entry which is preliminary data.</text>
</comment>
<proteinExistence type="predicted"/>